<dbReference type="EMBL" id="JADIVZ010000003">
    <property type="protein sequence ID" value="MBF4161711.1"/>
    <property type="molecule type" value="Genomic_DNA"/>
</dbReference>
<keyword evidence="10" id="KW-1185">Reference proteome</keyword>
<organism evidence="9 10">
    <name type="scientific">Nocardioides acrostichi</name>
    <dbReference type="NCBI Taxonomy" id="2784339"/>
    <lineage>
        <taxon>Bacteria</taxon>
        <taxon>Bacillati</taxon>
        <taxon>Actinomycetota</taxon>
        <taxon>Actinomycetes</taxon>
        <taxon>Propionibacteriales</taxon>
        <taxon>Nocardioidaceae</taxon>
        <taxon>Nocardioides</taxon>
    </lineage>
</organism>
<keyword evidence="7" id="KW-0472">Membrane</keyword>
<feature type="transmembrane region" description="Helical" evidence="7">
    <location>
        <begin position="33"/>
        <end position="57"/>
    </location>
</feature>
<dbReference type="Proteomes" id="UP000656804">
    <property type="component" value="Unassembled WGS sequence"/>
</dbReference>
<dbReference type="RefSeq" id="WP_194502977.1">
    <property type="nucleotide sequence ID" value="NZ_JADIVZ010000003.1"/>
</dbReference>
<dbReference type="PANTHER" id="PTHR34978:SF3">
    <property type="entry name" value="SLR0241 PROTEIN"/>
    <property type="match status" value="1"/>
</dbReference>
<keyword evidence="5 6" id="KW-0482">Metalloprotease</keyword>
<dbReference type="PANTHER" id="PTHR34978">
    <property type="entry name" value="POSSIBLE SENSOR-TRANSDUCER PROTEIN BLAR"/>
    <property type="match status" value="1"/>
</dbReference>
<evidence type="ECO:0000256" key="1">
    <source>
        <dbReference type="ARBA" id="ARBA00022670"/>
    </source>
</evidence>
<keyword evidence="7" id="KW-1133">Transmembrane helix</keyword>
<feature type="transmembrane region" description="Helical" evidence="7">
    <location>
        <begin position="6"/>
        <end position="26"/>
    </location>
</feature>
<evidence type="ECO:0000256" key="5">
    <source>
        <dbReference type="ARBA" id="ARBA00023049"/>
    </source>
</evidence>
<accession>A0A930UX24</accession>
<keyword evidence="3 6" id="KW-0378">Hydrolase</keyword>
<feature type="transmembrane region" description="Helical" evidence="7">
    <location>
        <begin position="77"/>
        <end position="100"/>
    </location>
</feature>
<proteinExistence type="inferred from homology"/>
<protein>
    <submittedName>
        <fullName evidence="9">M56 family metallopeptidase</fullName>
    </submittedName>
</protein>
<dbReference type="Gene3D" id="3.30.2010.10">
    <property type="entry name" value="Metalloproteases ('zincins'), catalytic domain"/>
    <property type="match status" value="1"/>
</dbReference>
<sequence>MTPVVLALLAVLLSGAVPPGLARVGVLHRAPRAALVLWQAIALAAVLAALGASLSLVTSALNPGAGLSLHPGPWRSVVATIALAVTALVIGRLLLTAHLVGTRTRTRRRQHRDLVDLLASRADPDTPELGGSDLRIIEHGAPLAYCLPAVRRHRLVLSEAALDLLAPDELEAVLAHERAHLRARHDLVLEAFTVLHQAFPAVVSSSAALEQVRLLVEMLADDDARRRTGAKPLGRALATVAAGPEQLGALAAGGFAVVARVERLRDDRSHRVLAATLYAGAAAVLAVPTVLVALPWLLSLW</sequence>
<evidence type="ECO:0000259" key="8">
    <source>
        <dbReference type="Pfam" id="PF01435"/>
    </source>
</evidence>
<keyword evidence="1 6" id="KW-0645">Protease</keyword>
<dbReference type="AlphaFoldDB" id="A0A930UX24"/>
<comment type="cofactor">
    <cofactor evidence="6">
        <name>Zn(2+)</name>
        <dbReference type="ChEBI" id="CHEBI:29105"/>
    </cofactor>
    <text evidence="6">Binds 1 zinc ion per subunit.</text>
</comment>
<evidence type="ECO:0000313" key="10">
    <source>
        <dbReference type="Proteomes" id="UP000656804"/>
    </source>
</evidence>
<evidence type="ECO:0000256" key="7">
    <source>
        <dbReference type="SAM" id="Phobius"/>
    </source>
</evidence>
<dbReference type="GO" id="GO:0006508">
    <property type="term" value="P:proteolysis"/>
    <property type="evidence" value="ECO:0007669"/>
    <property type="project" value="UniProtKB-KW"/>
</dbReference>
<keyword evidence="7" id="KW-0812">Transmembrane</keyword>
<keyword evidence="2" id="KW-0479">Metal-binding</keyword>
<evidence type="ECO:0000256" key="2">
    <source>
        <dbReference type="ARBA" id="ARBA00022723"/>
    </source>
</evidence>
<comment type="caution">
    <text evidence="9">The sequence shown here is derived from an EMBL/GenBank/DDBJ whole genome shotgun (WGS) entry which is preliminary data.</text>
</comment>
<gene>
    <name evidence="9" type="ORF">ISG29_08410</name>
</gene>
<name>A0A930UX24_9ACTN</name>
<feature type="domain" description="Peptidase M48" evidence="8">
    <location>
        <begin position="133"/>
        <end position="200"/>
    </location>
</feature>
<dbReference type="InterPro" id="IPR052173">
    <property type="entry name" value="Beta-lactam_resp_regulator"/>
</dbReference>
<dbReference type="Pfam" id="PF01435">
    <property type="entry name" value="Peptidase_M48"/>
    <property type="match status" value="1"/>
</dbReference>
<comment type="similarity">
    <text evidence="6">Belongs to the peptidase M48 family.</text>
</comment>
<keyword evidence="4 6" id="KW-0862">Zinc</keyword>
<evidence type="ECO:0000256" key="4">
    <source>
        <dbReference type="ARBA" id="ARBA00022833"/>
    </source>
</evidence>
<evidence type="ECO:0000256" key="3">
    <source>
        <dbReference type="ARBA" id="ARBA00022801"/>
    </source>
</evidence>
<dbReference type="GO" id="GO:0046872">
    <property type="term" value="F:metal ion binding"/>
    <property type="evidence" value="ECO:0007669"/>
    <property type="project" value="UniProtKB-KW"/>
</dbReference>
<dbReference type="InterPro" id="IPR001915">
    <property type="entry name" value="Peptidase_M48"/>
</dbReference>
<feature type="transmembrane region" description="Helical" evidence="7">
    <location>
        <begin position="272"/>
        <end position="298"/>
    </location>
</feature>
<dbReference type="GO" id="GO:0004222">
    <property type="term" value="F:metalloendopeptidase activity"/>
    <property type="evidence" value="ECO:0007669"/>
    <property type="project" value="InterPro"/>
</dbReference>
<evidence type="ECO:0000313" key="9">
    <source>
        <dbReference type="EMBL" id="MBF4161711.1"/>
    </source>
</evidence>
<evidence type="ECO:0000256" key="6">
    <source>
        <dbReference type="RuleBase" id="RU003983"/>
    </source>
</evidence>
<reference evidence="9" key="1">
    <citation type="submission" date="2020-11" db="EMBL/GenBank/DDBJ databases">
        <title>Nocardioides sp. CBS4Y-1, whole genome shotgun sequence.</title>
        <authorList>
            <person name="Tuo L."/>
        </authorList>
    </citation>
    <scope>NUCLEOTIDE SEQUENCE</scope>
    <source>
        <strain evidence="9">CBS4Y-1</strain>
    </source>
</reference>
<dbReference type="CDD" id="cd07326">
    <property type="entry name" value="M56_BlaR1_MecR1_like"/>
    <property type="match status" value="1"/>
</dbReference>